<dbReference type="Proteomes" id="UP000325811">
    <property type="component" value="Chromosome II"/>
</dbReference>
<dbReference type="GO" id="GO:0005737">
    <property type="term" value="C:cytoplasm"/>
    <property type="evidence" value="ECO:0007669"/>
    <property type="project" value="TreeGrafter"/>
</dbReference>
<evidence type="ECO:0000313" key="3">
    <source>
        <dbReference type="EMBL" id="VVD33631.1"/>
    </source>
</evidence>
<accession>A0A5Q4ZDV0</accession>
<reference evidence="3 4" key="1">
    <citation type="submission" date="2019-08" db="EMBL/GenBank/DDBJ databases">
        <authorList>
            <person name="Herpell B J."/>
        </authorList>
    </citation>
    <scope>NUCLEOTIDE SEQUENCE [LARGE SCALE GENOMIC DNA]</scope>
    <source>
        <strain evidence="4">Msb3</strain>
    </source>
</reference>
<dbReference type="InterPro" id="IPR032466">
    <property type="entry name" value="Metal_Hydrolase"/>
</dbReference>
<feature type="domain" description="Amidohydrolase-related" evidence="2">
    <location>
        <begin position="116"/>
        <end position="408"/>
    </location>
</feature>
<keyword evidence="4" id="KW-1185">Reference proteome</keyword>
<dbReference type="InterPro" id="IPR032465">
    <property type="entry name" value="ACMSD"/>
</dbReference>
<dbReference type="PANTHER" id="PTHR21240">
    <property type="entry name" value="2-AMINO-3-CARBOXYLMUCONATE-6-SEMIALDEHYDE DECARBOXYLASE"/>
    <property type="match status" value="1"/>
</dbReference>
<protein>
    <submittedName>
        <fullName evidence="3">BarH</fullName>
    </submittedName>
</protein>
<dbReference type="EMBL" id="LR699554">
    <property type="protein sequence ID" value="VVD33631.1"/>
    <property type="molecule type" value="Genomic_DNA"/>
</dbReference>
<sequence>MNIIVDCVQLVIYYLTTNLLQTRLAESQVSPSLRGPPMKLEDLILVSVDDHAIEPPNAFARHMPARYKGREPKVVQRSGRDVWEFEEKATGYMGLNSVVGRPKEEYGMEPLGYEHMRRGTWDIKARVDDMNANGVLGSLCFPTFPGFAGQRFQAYEDRGVSLAAIQAYNDWHLHDWCNAAPGRFMPLMITPWWDPQAAAAEIERMAKQGVHALSLSDNPSLHGYPSIHNDHWDPVYKACADNNVVICCHIGTGAKADHASDESPIDAWITSMPISIANSAADWIWGPMWKKYPTLRMALSEGGIGWIPYLLERADFTHRHHHAWTMSNFGGKMPSDIFNEHIITCFIEDQFGLKNLDSINLDKVTWECDYPHSDCTWPNSADVFWEQAQAQNVSDEVINKITHLNAMREFSYDPFSILGRENCTVGALRAKAKHVSIEPALGMGGAAPVRDPNKPVTSGDINRMFAAADAQAAL</sequence>
<dbReference type="PANTHER" id="PTHR21240:SF28">
    <property type="entry name" value="ISO-OROTATE DECARBOXYLASE (EUROFUNG)"/>
    <property type="match status" value="1"/>
</dbReference>
<dbReference type="KEGG" id="pdio:PDMSB3_2347.1"/>
<evidence type="ECO:0000256" key="1">
    <source>
        <dbReference type="ARBA" id="ARBA00023239"/>
    </source>
</evidence>
<dbReference type="GO" id="GO:0016831">
    <property type="term" value="F:carboxy-lyase activity"/>
    <property type="evidence" value="ECO:0007669"/>
    <property type="project" value="InterPro"/>
</dbReference>
<dbReference type="GO" id="GO:0016787">
    <property type="term" value="F:hydrolase activity"/>
    <property type="evidence" value="ECO:0007669"/>
    <property type="project" value="InterPro"/>
</dbReference>
<evidence type="ECO:0000313" key="4">
    <source>
        <dbReference type="Proteomes" id="UP000325811"/>
    </source>
</evidence>
<proteinExistence type="predicted"/>
<dbReference type="AlphaFoldDB" id="A0A5Q4ZDV0"/>
<keyword evidence="1" id="KW-0456">Lyase</keyword>
<name>A0A5Q4ZDV0_9BURK</name>
<dbReference type="Pfam" id="PF04909">
    <property type="entry name" value="Amidohydro_2"/>
    <property type="match status" value="1"/>
</dbReference>
<gene>
    <name evidence="3" type="ORF">PDMSB3_2347</name>
</gene>
<dbReference type="GO" id="GO:0019748">
    <property type="term" value="P:secondary metabolic process"/>
    <property type="evidence" value="ECO:0007669"/>
    <property type="project" value="TreeGrafter"/>
</dbReference>
<evidence type="ECO:0000259" key="2">
    <source>
        <dbReference type="Pfam" id="PF04909"/>
    </source>
</evidence>
<dbReference type="Gene3D" id="3.20.20.140">
    <property type="entry name" value="Metal-dependent hydrolases"/>
    <property type="match status" value="1"/>
</dbReference>
<organism evidence="3 4">
    <name type="scientific">Paraburkholderia dioscoreae</name>
    <dbReference type="NCBI Taxonomy" id="2604047"/>
    <lineage>
        <taxon>Bacteria</taxon>
        <taxon>Pseudomonadati</taxon>
        <taxon>Pseudomonadota</taxon>
        <taxon>Betaproteobacteria</taxon>
        <taxon>Burkholderiales</taxon>
        <taxon>Burkholderiaceae</taxon>
        <taxon>Paraburkholderia</taxon>
    </lineage>
</organism>
<dbReference type="SUPFAM" id="SSF51556">
    <property type="entry name" value="Metallo-dependent hydrolases"/>
    <property type="match status" value="1"/>
</dbReference>
<dbReference type="InterPro" id="IPR006680">
    <property type="entry name" value="Amidohydro-rel"/>
</dbReference>